<evidence type="ECO:0000259" key="14">
    <source>
        <dbReference type="PROSITE" id="PS50157"/>
    </source>
</evidence>
<feature type="coiled-coil region" evidence="12">
    <location>
        <begin position="255"/>
        <end position="282"/>
    </location>
</feature>
<dbReference type="PROSITE" id="PS50157">
    <property type="entry name" value="ZINC_FINGER_C2H2_2"/>
    <property type="match status" value="1"/>
</dbReference>
<comment type="subcellular location">
    <subcellularLocation>
        <location evidence="2">Cytoplasm</location>
        <location evidence="2">Cytoskeleton</location>
        <location evidence="2">Cilium basal body</location>
    </subcellularLocation>
    <subcellularLocation>
        <location evidence="1">Cytoplasm</location>
        <location evidence="1">Cytoskeleton</location>
        <location evidence="1">Microtubule organizing center</location>
        <location evidence="1">Centrosome</location>
        <location evidence="1">Centriole</location>
    </subcellularLocation>
</comment>
<evidence type="ECO:0000256" key="11">
    <source>
        <dbReference type="PROSITE-ProRule" id="PRU00042"/>
    </source>
</evidence>
<dbReference type="AlphaFoldDB" id="A0AAD8ZJR8"/>
<feature type="domain" description="C2H2-type" evidence="14">
    <location>
        <begin position="214"/>
        <end position="242"/>
    </location>
</feature>
<dbReference type="GO" id="GO:0005737">
    <property type="term" value="C:cytoplasm"/>
    <property type="evidence" value="ECO:0007669"/>
    <property type="project" value="TreeGrafter"/>
</dbReference>
<feature type="region of interest" description="Disordered" evidence="13">
    <location>
        <begin position="652"/>
        <end position="808"/>
    </location>
</feature>
<evidence type="ECO:0000256" key="6">
    <source>
        <dbReference type="ARBA" id="ARBA00022771"/>
    </source>
</evidence>
<evidence type="ECO:0000313" key="15">
    <source>
        <dbReference type="EMBL" id="KAK1798815.1"/>
    </source>
</evidence>
<keyword evidence="16" id="KW-1185">Reference proteome</keyword>
<dbReference type="Proteomes" id="UP001239994">
    <property type="component" value="Unassembled WGS sequence"/>
</dbReference>
<dbReference type="GO" id="GO:0060271">
    <property type="term" value="P:cilium assembly"/>
    <property type="evidence" value="ECO:0007669"/>
    <property type="project" value="TreeGrafter"/>
</dbReference>
<evidence type="ECO:0000256" key="9">
    <source>
        <dbReference type="ARBA" id="ARBA00023212"/>
    </source>
</evidence>
<keyword evidence="4" id="KW-0963">Cytoplasm</keyword>
<sequence length="946" mass="106912">PAFFLLQPFYNNIYYPLSSEPQGAHSSAGIPSLLSSPQSQPSSGGQGQPDSSTMSGAFGGTVLPAPFKFRARHESVDWRRINAVDVDRVACELDFQMLQEHVATVAFCNLEGERCTRCHSQVDPALLKLFRLSQLIVEYLLHSQDCLAISLQAAEQRLQAQAHEVEQLTEQLQKCSQDAKSLKEELKQRRKIITSQQAMISAGLANYHKVGVTLGCQHCEKAFMNASFLQSHMQRRHPMDYDMKLMTDNQKKVQTVKLAEEVNRLQDQLMQMEAQQKDYTAERNRVGCLNLFYYPAIQEKDLTQKQEQFMKQLEVWKEDERVRMNHRIDEVKQACQREMDSLHQRNRNLEKEVLKLQQSNKIRESTQAAQTQANLAQNSDDKHWQEVAQLRQKFHRQEMKWAAKMQKMKEEHKNEKGQVGLRALQASLSQMRSSVSEGKEEARRHTKELELRLQEQEQIIAYQSKQVSIAEQSRKPVACSGFPVLAQQPAHSRPFMEESMKQITSSPPTLVVQREVSTPELKNKVVVNVKQSNLVHKLDPIVELSEEDKDSSSVTEAPFGIQSWQQKADELLQQPGLKRDMRLVVQQSLQYKLLNLGIQPGVSGLSKTAYKSAMTKVASERQQRQTKDPAYHQVQKEINQRLEQRAQERTMVLASKSKQPAQALSLAQPRPRSSSLPITVTRVASGHPPKLQHTPQPAHWSKTGTQTPKPTISLLHQKTPPFSSDENCSEEDESEEKSPQTQKPSQVKAPQVNTTAVKTQHPRAQQRTAPQALAPRSDALHQRVQQAPVLSVSRTEGTEVESESEWTEGSEMEELALERLSKLTDQNGNVQKTFHNNVKALTKNLEQQLEERGLRKPVGGVNTVPEKPSTVTKTNDVVQELKYTDINGSDDDDWDISSLEDIPAALKPNPALVRKSADKSIDTSTSVWGTSTGKGQKPGIIVCFTY</sequence>
<dbReference type="GO" id="GO:0005814">
    <property type="term" value="C:centriole"/>
    <property type="evidence" value="ECO:0007669"/>
    <property type="project" value="UniProtKB-SubCell"/>
</dbReference>
<keyword evidence="7" id="KW-0862">Zinc</keyword>
<keyword evidence="5" id="KW-0479">Metal-binding</keyword>
<feature type="region of interest" description="Disordered" evidence="13">
    <location>
        <begin position="26"/>
        <end position="55"/>
    </location>
</feature>
<evidence type="ECO:0000256" key="3">
    <source>
        <dbReference type="ARBA" id="ARBA00009131"/>
    </source>
</evidence>
<evidence type="ECO:0000256" key="7">
    <source>
        <dbReference type="ARBA" id="ARBA00022833"/>
    </source>
</evidence>
<protein>
    <recommendedName>
        <fullName evidence="14">C2H2-type domain-containing protein</fullName>
    </recommendedName>
</protein>
<name>A0AAD8ZJR8_9TELE</name>
<evidence type="ECO:0000256" key="4">
    <source>
        <dbReference type="ARBA" id="ARBA00022490"/>
    </source>
</evidence>
<feature type="compositionally biased region" description="Polar residues" evidence="13">
    <location>
        <begin position="751"/>
        <end position="769"/>
    </location>
</feature>
<comment type="caution">
    <text evidence="15">The sequence shown here is derived from an EMBL/GenBank/DDBJ whole genome shotgun (WGS) entry which is preliminary data.</text>
</comment>
<evidence type="ECO:0000256" key="12">
    <source>
        <dbReference type="SAM" id="Coils"/>
    </source>
</evidence>
<keyword evidence="9" id="KW-0206">Cytoskeleton</keyword>
<evidence type="ECO:0000256" key="2">
    <source>
        <dbReference type="ARBA" id="ARBA00004120"/>
    </source>
</evidence>
<feature type="compositionally biased region" description="Polar residues" evidence="13">
    <location>
        <begin position="702"/>
        <end position="722"/>
    </location>
</feature>
<dbReference type="PANTHER" id="PTHR21502">
    <property type="entry name" value="ZINC FINGER PROTEIN DZIP1"/>
    <property type="match status" value="1"/>
</dbReference>
<reference evidence="15" key="1">
    <citation type="submission" date="2023-03" db="EMBL/GenBank/DDBJ databases">
        <title>Electrophorus voltai genome.</title>
        <authorList>
            <person name="Bian C."/>
        </authorList>
    </citation>
    <scope>NUCLEOTIDE SEQUENCE</scope>
    <source>
        <strain evidence="15">CB-2022</strain>
        <tissue evidence="15">Muscle</tissue>
    </source>
</reference>
<keyword evidence="8 12" id="KW-0175">Coiled coil</keyword>
<evidence type="ECO:0000256" key="10">
    <source>
        <dbReference type="ARBA" id="ARBA00023273"/>
    </source>
</evidence>
<keyword evidence="6 11" id="KW-0863">Zinc-finger</keyword>
<feature type="coiled-coil region" evidence="12">
    <location>
        <begin position="151"/>
        <end position="192"/>
    </location>
</feature>
<dbReference type="Pfam" id="PF13815">
    <property type="entry name" value="Dzip-like_N"/>
    <property type="match status" value="1"/>
</dbReference>
<dbReference type="PROSITE" id="PS00028">
    <property type="entry name" value="ZINC_FINGER_C2H2_1"/>
    <property type="match status" value="1"/>
</dbReference>
<feature type="non-terminal residue" evidence="15">
    <location>
        <position position="946"/>
    </location>
</feature>
<accession>A0AAD8ZJR8</accession>
<evidence type="ECO:0000313" key="16">
    <source>
        <dbReference type="Proteomes" id="UP001239994"/>
    </source>
</evidence>
<dbReference type="GO" id="GO:0008270">
    <property type="term" value="F:zinc ion binding"/>
    <property type="evidence" value="ECO:0007669"/>
    <property type="project" value="UniProtKB-KW"/>
</dbReference>
<dbReference type="Pfam" id="PF25977">
    <property type="entry name" value="DZIP1"/>
    <property type="match status" value="1"/>
</dbReference>
<evidence type="ECO:0000256" key="8">
    <source>
        <dbReference type="ARBA" id="ARBA00023054"/>
    </source>
</evidence>
<proteinExistence type="inferred from homology"/>
<comment type="similarity">
    <text evidence="3">Belongs to the DZIP C2H2-type zinc-finger protein family.</text>
</comment>
<evidence type="ECO:0000256" key="1">
    <source>
        <dbReference type="ARBA" id="ARBA00004114"/>
    </source>
</evidence>
<feature type="coiled-coil region" evidence="12">
    <location>
        <begin position="332"/>
        <end position="359"/>
    </location>
</feature>
<dbReference type="Gene3D" id="3.30.160.60">
    <property type="entry name" value="Classic Zinc Finger"/>
    <property type="match status" value="1"/>
</dbReference>
<evidence type="ECO:0000256" key="5">
    <source>
        <dbReference type="ARBA" id="ARBA00022723"/>
    </source>
</evidence>
<feature type="compositionally biased region" description="Low complexity" evidence="13">
    <location>
        <begin position="29"/>
        <end position="52"/>
    </location>
</feature>
<dbReference type="InterPro" id="IPR051241">
    <property type="entry name" value="DZIP_RILPL"/>
</dbReference>
<feature type="compositionally biased region" description="Acidic residues" evidence="13">
    <location>
        <begin position="798"/>
        <end position="808"/>
    </location>
</feature>
<dbReference type="GO" id="GO:0036064">
    <property type="term" value="C:ciliary basal body"/>
    <property type="evidence" value="ECO:0007669"/>
    <property type="project" value="TreeGrafter"/>
</dbReference>
<dbReference type="InterPro" id="IPR032714">
    <property type="entry name" value="DZIP1_N"/>
</dbReference>
<organism evidence="15 16">
    <name type="scientific">Electrophorus voltai</name>
    <dbReference type="NCBI Taxonomy" id="2609070"/>
    <lineage>
        <taxon>Eukaryota</taxon>
        <taxon>Metazoa</taxon>
        <taxon>Chordata</taxon>
        <taxon>Craniata</taxon>
        <taxon>Vertebrata</taxon>
        <taxon>Euteleostomi</taxon>
        <taxon>Actinopterygii</taxon>
        <taxon>Neopterygii</taxon>
        <taxon>Teleostei</taxon>
        <taxon>Ostariophysi</taxon>
        <taxon>Gymnotiformes</taxon>
        <taxon>Gymnotoidei</taxon>
        <taxon>Gymnotidae</taxon>
        <taxon>Electrophorus</taxon>
    </lineage>
</organism>
<dbReference type="PANTHER" id="PTHR21502:SF5">
    <property type="entry name" value="CILIUM ASSEMBLY PROTEIN DZIP1"/>
    <property type="match status" value="1"/>
</dbReference>
<dbReference type="EMBL" id="JAROKS010000012">
    <property type="protein sequence ID" value="KAK1798815.1"/>
    <property type="molecule type" value="Genomic_DNA"/>
</dbReference>
<dbReference type="InterPro" id="IPR058883">
    <property type="entry name" value="DZIP1_dom"/>
</dbReference>
<gene>
    <name evidence="15" type="ORF">P4O66_007091</name>
</gene>
<dbReference type="InterPro" id="IPR013087">
    <property type="entry name" value="Znf_C2H2_type"/>
</dbReference>
<keyword evidence="10" id="KW-0966">Cell projection</keyword>
<evidence type="ECO:0000256" key="13">
    <source>
        <dbReference type="SAM" id="MobiDB-lite"/>
    </source>
</evidence>